<proteinExistence type="predicted"/>
<keyword evidence="2" id="KW-1185">Reference proteome</keyword>
<gene>
    <name evidence="1" type="ORF">LNTAR_20228</name>
</gene>
<dbReference type="Proteomes" id="UP000004947">
    <property type="component" value="Unassembled WGS sequence"/>
</dbReference>
<sequence length="28" mass="3338">MVIKMLWLYQIKKLAMEIGESFFLGSFN</sequence>
<protein>
    <submittedName>
        <fullName evidence="1">Uncharacterized protein</fullName>
    </submittedName>
</protein>
<reference evidence="1 2" key="1">
    <citation type="journal article" date="2010" name="J. Bacteriol.">
        <title>Genome sequence of Lentisphaera araneosa HTCC2155T, the type species of the order Lentisphaerales in the phylum Lentisphaerae.</title>
        <authorList>
            <person name="Thrash J.C."/>
            <person name="Cho J.C."/>
            <person name="Vergin K.L."/>
            <person name="Morris R.M."/>
            <person name="Giovannoni S.J."/>
        </authorList>
    </citation>
    <scope>NUCLEOTIDE SEQUENCE [LARGE SCALE GENOMIC DNA]</scope>
    <source>
        <strain evidence="1 2">HTCC2155</strain>
    </source>
</reference>
<organism evidence="1 2">
    <name type="scientific">Lentisphaera araneosa HTCC2155</name>
    <dbReference type="NCBI Taxonomy" id="313628"/>
    <lineage>
        <taxon>Bacteria</taxon>
        <taxon>Pseudomonadati</taxon>
        <taxon>Lentisphaerota</taxon>
        <taxon>Lentisphaeria</taxon>
        <taxon>Lentisphaerales</taxon>
        <taxon>Lentisphaeraceae</taxon>
        <taxon>Lentisphaera</taxon>
    </lineage>
</organism>
<evidence type="ECO:0000313" key="2">
    <source>
        <dbReference type="Proteomes" id="UP000004947"/>
    </source>
</evidence>
<accession>A6DKW8</accession>
<dbReference type="EMBL" id="ABCK01000008">
    <property type="protein sequence ID" value="EDM27570.1"/>
    <property type="molecule type" value="Genomic_DNA"/>
</dbReference>
<comment type="caution">
    <text evidence="1">The sequence shown here is derived from an EMBL/GenBank/DDBJ whole genome shotgun (WGS) entry which is preliminary data.</text>
</comment>
<evidence type="ECO:0000313" key="1">
    <source>
        <dbReference type="EMBL" id="EDM27570.1"/>
    </source>
</evidence>
<name>A6DKW8_9BACT</name>
<dbReference type="AlphaFoldDB" id="A6DKW8"/>